<evidence type="ECO:0000313" key="1">
    <source>
        <dbReference type="EMBL" id="JAP88930.1"/>
    </source>
</evidence>
<accession>A0A146JWF7</accession>
<dbReference type="AlphaFoldDB" id="A0A146JWF7"/>
<dbReference type="EMBL" id="GDID01007676">
    <property type="protein sequence ID" value="JAP88930.1"/>
    <property type="molecule type" value="Transcribed_RNA"/>
</dbReference>
<feature type="non-terminal residue" evidence="1">
    <location>
        <position position="1"/>
    </location>
</feature>
<sequence length="340" mass="39342">SVENQQNSKFQAQVHKNLKMKAFQSQPQSDFVQGLMHQNVIDEAYLVNLLRKTEIPTEINQMKQVNSKTQLLIIEKHLQKGEVALKTVLALLNTFQLIDRRIGQKILETYPEFDLFSHFQSLSTEIQGVYIAILNIKLKRVDLSEFVVKNALQLGQKEIKPLCELFSITKSDQIQIHLLKLIQNNFWLLEFTKTDFQAQLLSKLTNSIIKKLKPVDVFRLQIQILGQIKQPTADLVKALFSTYISLQKSQFSEQSELNLLNTIFHHTKVSSQYLALFLEVDSKLNILLKVFQNKSSISKMVNCLVYWITQVQFNDQTSLKMAVSYKQCINGMVDIEKEDY</sequence>
<protein>
    <submittedName>
        <fullName evidence="1">Uncharacterized protein</fullName>
    </submittedName>
</protein>
<proteinExistence type="predicted"/>
<feature type="non-terminal residue" evidence="1">
    <location>
        <position position="340"/>
    </location>
</feature>
<name>A0A146JWF7_9EUKA</name>
<reference evidence="1" key="1">
    <citation type="submission" date="2015-07" db="EMBL/GenBank/DDBJ databases">
        <title>Adaptation to a free-living lifestyle via gene acquisitions in the diplomonad Trepomonas sp. PC1.</title>
        <authorList>
            <person name="Xu F."/>
            <person name="Jerlstrom-Hultqvist J."/>
            <person name="Kolisko M."/>
            <person name="Simpson A.G.B."/>
            <person name="Roger A.J."/>
            <person name="Svard S.G."/>
            <person name="Andersson J.O."/>
        </authorList>
    </citation>
    <scope>NUCLEOTIDE SEQUENCE</scope>
    <source>
        <strain evidence="1">PC1</strain>
    </source>
</reference>
<organism evidence="1">
    <name type="scientific">Trepomonas sp. PC1</name>
    <dbReference type="NCBI Taxonomy" id="1076344"/>
    <lineage>
        <taxon>Eukaryota</taxon>
        <taxon>Metamonada</taxon>
        <taxon>Diplomonadida</taxon>
        <taxon>Hexamitidae</taxon>
        <taxon>Hexamitinae</taxon>
        <taxon>Trepomonas</taxon>
    </lineage>
</organism>
<gene>
    <name evidence="1" type="ORF">TPC1_31575</name>
</gene>